<keyword evidence="2" id="KW-1185">Reference proteome</keyword>
<accession>A0ABQ1E1P4</accession>
<dbReference type="InterPro" id="IPR018989">
    <property type="entry name" value="DUF2001"/>
</dbReference>
<evidence type="ECO:0000313" key="2">
    <source>
        <dbReference type="Proteomes" id="UP000620147"/>
    </source>
</evidence>
<dbReference type="InterPro" id="IPR038628">
    <property type="entry name" value="XkdM-like_sf"/>
</dbReference>
<evidence type="ECO:0008006" key="3">
    <source>
        <dbReference type="Google" id="ProtNLM"/>
    </source>
</evidence>
<gene>
    <name evidence="1" type="ORF">BUFA31_20510</name>
</gene>
<organism evidence="1 2">
    <name type="scientific">Butyricicoccus faecihominis</name>
    <dbReference type="NCBI Taxonomy" id="1712515"/>
    <lineage>
        <taxon>Bacteria</taxon>
        <taxon>Bacillati</taxon>
        <taxon>Bacillota</taxon>
        <taxon>Clostridia</taxon>
        <taxon>Eubacteriales</taxon>
        <taxon>Butyricicoccaceae</taxon>
        <taxon>Butyricicoccus</taxon>
    </lineage>
</organism>
<comment type="caution">
    <text evidence="1">The sequence shown here is derived from an EMBL/GenBank/DDBJ whole genome shotgun (WGS) entry which is preliminary data.</text>
</comment>
<proteinExistence type="predicted"/>
<name>A0ABQ1E1P4_9FIRM</name>
<dbReference type="Proteomes" id="UP000620147">
    <property type="component" value="Unassembled WGS sequence"/>
</dbReference>
<dbReference type="EMBL" id="BLYJ01000028">
    <property type="protein sequence ID" value="GFO88887.1"/>
    <property type="molecule type" value="Genomic_DNA"/>
</dbReference>
<sequence>MAYMPANDAPSAKLATAYVTIDGNRYACLMAKSFEGKMNVETKEVPTLGRTVKGVKAVGASIKFSMVVYKVTEIFDELVERYKNTGLLPTFDIQVTNEDPATTIGRSSKIYTDCVIDGDVLLSMFDADGDFVEQTIEGYAQDFTRPEKYSNPSYM</sequence>
<reference evidence="1 2" key="1">
    <citation type="submission" date="2020-06" db="EMBL/GenBank/DDBJ databases">
        <title>Characterization of fructooligosaccharide metabolism and fructooligosaccharide-degrading enzymes in human commensal butyrate producers.</title>
        <authorList>
            <person name="Tanno H."/>
            <person name="Fujii T."/>
            <person name="Hirano K."/>
            <person name="Maeno S."/>
            <person name="Tonozuka T."/>
            <person name="Sakamoto M."/>
            <person name="Ohkuma M."/>
            <person name="Tochio T."/>
            <person name="Endo A."/>
        </authorList>
    </citation>
    <scope>NUCLEOTIDE SEQUENCE [LARGE SCALE GENOMIC DNA]</scope>
    <source>
        <strain evidence="1 2">JCM 31056</strain>
    </source>
</reference>
<evidence type="ECO:0000313" key="1">
    <source>
        <dbReference type="EMBL" id="GFO88887.1"/>
    </source>
</evidence>
<dbReference type="SUPFAM" id="SSF69279">
    <property type="entry name" value="Phage tail proteins"/>
    <property type="match status" value="1"/>
</dbReference>
<dbReference type="RefSeq" id="WP_188886408.1">
    <property type="nucleotide sequence ID" value="NZ_BLYJ01000028.1"/>
</dbReference>
<dbReference type="Pfam" id="PF09393">
    <property type="entry name" value="DUF2001"/>
    <property type="match status" value="1"/>
</dbReference>
<protein>
    <recommendedName>
        <fullName evidence="3">Phage tail protein</fullName>
    </recommendedName>
</protein>
<dbReference type="Gene3D" id="2.30.110.40">
    <property type="entry name" value="Phage tail tube protein"/>
    <property type="match status" value="1"/>
</dbReference>